<dbReference type="InterPro" id="IPR013740">
    <property type="entry name" value="Redoxin"/>
</dbReference>
<dbReference type="EMBL" id="OUNR01000001">
    <property type="protein sequence ID" value="SPP63201.1"/>
    <property type="molecule type" value="Genomic_DNA"/>
</dbReference>
<keyword evidence="1" id="KW-1015">Disulfide bond</keyword>
<evidence type="ECO:0000313" key="5">
    <source>
        <dbReference type="Proteomes" id="UP000248168"/>
    </source>
</evidence>
<protein>
    <submittedName>
        <fullName evidence="4">Putative Thiol peroxidase (Modular protein)</fullName>
        <ecNumber evidence="4">1.11.1.-</ecNumber>
    </submittedName>
</protein>
<evidence type="ECO:0000313" key="4">
    <source>
        <dbReference type="EMBL" id="SPP63201.1"/>
    </source>
</evidence>
<dbReference type="Pfam" id="PF08534">
    <property type="entry name" value="Redoxin"/>
    <property type="match status" value="1"/>
</dbReference>
<dbReference type="Gene3D" id="3.40.30.10">
    <property type="entry name" value="Glutaredoxin"/>
    <property type="match status" value="1"/>
</dbReference>
<sequence>MTRRGLQILVIGLFLANGLTACGSSGRLPDSGFSYKNLPVADGTVVAGEGHSVLFKGSPLQLSGTGVKVGDHLREIKLTDRDLALVNIAHTAGSGKVRIISIVPSIDTKVCEQQTHQLSEKNRGLDKMVELITVSIDTPFAQKRFAEEAKIRNVTFLSDYRGADFGKAHGLFLREPHILTRAVMVVDAQNVIRYLQITPELAQLPDLDEAFKFARSLVTAS</sequence>
<name>A0A330L085_9BACT</name>
<gene>
    <name evidence="4" type="ORF">NITLEN_10287</name>
</gene>
<keyword evidence="4" id="KW-0575">Peroxidase</keyword>
<organism evidence="4 5">
    <name type="scientific">Nitrospira lenta</name>
    <dbReference type="NCBI Taxonomy" id="1436998"/>
    <lineage>
        <taxon>Bacteria</taxon>
        <taxon>Pseudomonadati</taxon>
        <taxon>Nitrospirota</taxon>
        <taxon>Nitrospiria</taxon>
        <taxon>Nitrospirales</taxon>
        <taxon>Nitrospiraceae</taxon>
        <taxon>Nitrospira</taxon>
    </lineage>
</organism>
<dbReference type="InterPro" id="IPR050455">
    <property type="entry name" value="Tpx_Peroxidase_subfamily"/>
</dbReference>
<evidence type="ECO:0000256" key="1">
    <source>
        <dbReference type="ARBA" id="ARBA00023157"/>
    </source>
</evidence>
<dbReference type="InterPro" id="IPR013766">
    <property type="entry name" value="Thioredoxin_domain"/>
</dbReference>
<evidence type="ECO:0000256" key="2">
    <source>
        <dbReference type="ARBA" id="ARBA00023284"/>
    </source>
</evidence>
<dbReference type="PANTHER" id="PTHR43110">
    <property type="entry name" value="THIOL PEROXIDASE"/>
    <property type="match status" value="1"/>
</dbReference>
<feature type="domain" description="Thioredoxin" evidence="3">
    <location>
        <begin position="67"/>
        <end position="219"/>
    </location>
</feature>
<dbReference type="InterPro" id="IPR002065">
    <property type="entry name" value="TPX"/>
</dbReference>
<accession>A0A330L085</accession>
<dbReference type="NCBIfam" id="NF001808">
    <property type="entry name" value="PRK00522.1"/>
    <property type="match status" value="1"/>
</dbReference>
<dbReference type="Proteomes" id="UP000248168">
    <property type="component" value="Unassembled WGS sequence"/>
</dbReference>
<dbReference type="FunCoup" id="A0A330L085">
    <property type="interactions" value="172"/>
</dbReference>
<keyword evidence="4" id="KW-0560">Oxidoreductase</keyword>
<dbReference type="PROSITE" id="PS51257">
    <property type="entry name" value="PROKAR_LIPOPROTEIN"/>
    <property type="match status" value="1"/>
</dbReference>
<dbReference type="AlphaFoldDB" id="A0A330L085"/>
<proteinExistence type="predicted"/>
<dbReference type="InParanoid" id="A0A330L085"/>
<dbReference type="InterPro" id="IPR036249">
    <property type="entry name" value="Thioredoxin-like_sf"/>
</dbReference>
<dbReference type="CDD" id="cd03014">
    <property type="entry name" value="PRX_Atyp2cys"/>
    <property type="match status" value="1"/>
</dbReference>
<dbReference type="PANTHER" id="PTHR43110:SF1">
    <property type="entry name" value="THIOL PEROXIDASE"/>
    <property type="match status" value="1"/>
</dbReference>
<dbReference type="GO" id="GO:0008379">
    <property type="term" value="F:thioredoxin peroxidase activity"/>
    <property type="evidence" value="ECO:0007669"/>
    <property type="project" value="InterPro"/>
</dbReference>
<keyword evidence="2" id="KW-0676">Redox-active center</keyword>
<evidence type="ECO:0000259" key="3">
    <source>
        <dbReference type="PROSITE" id="PS51352"/>
    </source>
</evidence>
<reference evidence="5" key="1">
    <citation type="submission" date="2018-04" db="EMBL/GenBank/DDBJ databases">
        <authorList>
            <person name="Lucker S."/>
            <person name="Sakoula D."/>
        </authorList>
    </citation>
    <scope>NUCLEOTIDE SEQUENCE [LARGE SCALE GENOMIC DNA]</scope>
</reference>
<dbReference type="EC" id="1.11.1.-" evidence="4"/>
<dbReference type="SUPFAM" id="SSF52833">
    <property type="entry name" value="Thioredoxin-like"/>
    <property type="match status" value="1"/>
</dbReference>
<keyword evidence="5" id="KW-1185">Reference proteome</keyword>
<dbReference type="PROSITE" id="PS51352">
    <property type="entry name" value="THIOREDOXIN_2"/>
    <property type="match status" value="1"/>
</dbReference>